<evidence type="ECO:0000313" key="8">
    <source>
        <dbReference type="EMBL" id="PTF13777.1"/>
    </source>
</evidence>
<dbReference type="Proteomes" id="UP000243350">
    <property type="component" value="Unassembled WGS sequence"/>
</dbReference>
<dbReference type="RefSeq" id="WP_103167592.1">
    <property type="nucleotide sequence ID" value="NZ_JAHCOZ010000002.1"/>
</dbReference>
<dbReference type="PANTHER" id="PTHR22916:SF51">
    <property type="entry name" value="GLYCOSYLTRANSFERASE EPSH-RELATED"/>
    <property type="match status" value="1"/>
</dbReference>
<dbReference type="EMBL" id="PYZI01000008">
    <property type="protein sequence ID" value="PTF13777.1"/>
    <property type="molecule type" value="Genomic_DNA"/>
</dbReference>
<dbReference type="Pfam" id="PF19087">
    <property type="entry name" value="DUF5776"/>
    <property type="match status" value="2"/>
</dbReference>
<evidence type="ECO:0000313" key="10">
    <source>
        <dbReference type="Proteomes" id="UP000242547"/>
    </source>
</evidence>
<dbReference type="PANTHER" id="PTHR22916">
    <property type="entry name" value="GLYCOSYLTRANSFERASE"/>
    <property type="match status" value="1"/>
</dbReference>
<organism evidence="6 10">
    <name type="scientific">Staphylococcus devriesei</name>
    <dbReference type="NCBI Taxonomy" id="586733"/>
    <lineage>
        <taxon>Bacteria</taxon>
        <taxon>Bacillati</taxon>
        <taxon>Bacillota</taxon>
        <taxon>Bacilli</taxon>
        <taxon>Bacillales</taxon>
        <taxon>Staphylococcaceae</taxon>
        <taxon>Staphylococcus</taxon>
    </lineage>
</organism>
<reference evidence="8" key="2">
    <citation type="submission" date="2018-03" db="EMBL/GenBank/DDBJ databases">
        <authorList>
            <person name="Naushad S."/>
        </authorList>
    </citation>
    <scope>NUCLEOTIDE SEQUENCE</scope>
    <source>
        <strain evidence="8">SNUC 1409</strain>
    </source>
</reference>
<dbReference type="InterPro" id="IPR044081">
    <property type="entry name" value="DUF5776"/>
</dbReference>
<dbReference type="Pfam" id="PF00535">
    <property type="entry name" value="Glycos_transf_2"/>
    <property type="match status" value="1"/>
</dbReference>
<comment type="similarity">
    <text evidence="1">Belongs to the glycosyltransferase 2 family.</text>
</comment>
<dbReference type="Gene3D" id="3.90.550.10">
    <property type="entry name" value="Spore Coat Polysaccharide Biosynthesis Protein SpsA, Chain A"/>
    <property type="match status" value="1"/>
</dbReference>
<evidence type="ECO:0000313" key="11">
    <source>
        <dbReference type="Proteomes" id="UP000243350"/>
    </source>
</evidence>
<evidence type="ECO:0000256" key="2">
    <source>
        <dbReference type="ARBA" id="ARBA00022676"/>
    </source>
</evidence>
<feature type="domain" description="DUF5776" evidence="5">
    <location>
        <begin position="560"/>
        <end position="626"/>
    </location>
</feature>
<name>A0A2K4DFC0_9STAP</name>
<evidence type="ECO:0000256" key="3">
    <source>
        <dbReference type="ARBA" id="ARBA00022679"/>
    </source>
</evidence>
<dbReference type="InterPro" id="IPR029044">
    <property type="entry name" value="Nucleotide-diphossugar_trans"/>
</dbReference>
<dbReference type="SUPFAM" id="SSF53448">
    <property type="entry name" value="Nucleotide-diphospho-sugar transferases"/>
    <property type="match status" value="1"/>
</dbReference>
<evidence type="ECO:0000259" key="5">
    <source>
        <dbReference type="Pfam" id="PF19087"/>
    </source>
</evidence>
<evidence type="ECO:0000256" key="1">
    <source>
        <dbReference type="ARBA" id="ARBA00006739"/>
    </source>
</evidence>
<proteinExistence type="inferred from homology"/>
<dbReference type="CDD" id="cd00761">
    <property type="entry name" value="Glyco_tranf_GTA_type"/>
    <property type="match status" value="1"/>
</dbReference>
<dbReference type="EMBL" id="PYZL01000099">
    <property type="protein sequence ID" value="PTE70854.1"/>
    <property type="molecule type" value="Genomic_DNA"/>
</dbReference>
<reference evidence="9 10" key="1">
    <citation type="journal article" date="2016" name="Front. Microbiol.">
        <title>Comprehensive Phylogenetic Analysis of Bovine Non-aureus Staphylococci Species Based on Whole-Genome Sequencing.</title>
        <authorList>
            <person name="Naushad S."/>
            <person name="Barkema H.W."/>
            <person name="Luby C."/>
            <person name="Condas L.A."/>
            <person name="Nobrega D.B."/>
            <person name="Carson D.A."/>
            <person name="De Buck J."/>
        </authorList>
    </citation>
    <scope>NUCLEOTIDE SEQUENCE [LARGE SCALE GENOMIC DNA]</scope>
    <source>
        <strain evidence="8 9">SNUC 1409</strain>
        <strain evidence="7 11">SNUC 4143</strain>
        <strain evidence="6 10">SNUC 761</strain>
    </source>
</reference>
<dbReference type="GO" id="GO:0016757">
    <property type="term" value="F:glycosyltransferase activity"/>
    <property type="evidence" value="ECO:0007669"/>
    <property type="project" value="UniProtKB-KW"/>
</dbReference>
<dbReference type="GeneID" id="48886770"/>
<sequence length="630" mass="73098">MNKLASVIISVYNKELFLKECIESLINMNIDKSQIEAIFVDDCSTDKSVEIIEQYAKDYEFIKLVKLPTNTGSPSTPRNVGIEEAQGKYITLLDADDWLDVEGFPQLIQKVNDDDADFGLGQSFKHTTKSIAYHARFTAYKDESHLKPEDIEKIFRAVGPPGKVFKRDLVLDNHIQFEHMKYGEDKLFFTELISKVNNITMTTLPVYHVNRFDENVSLVKQTSVIDKGYINLEVAKRICEMDIPSTLKKMALSRVVEVDFISRLLRTKTFLKSFNREEFYTLFDKLEQLLNEHGYQVMDLLKNEVFTAIYKLYQRGDKQQLANFINDVINKNWSYVIQNDVIYMDYFNKYDVIDLIPVRCYPVYEGTQLINGEKYEVVKVMKPQDLNIRNVKLQEINNASNTSEVNFEYDNGRIYIHHSQFEQLKDVDINLSVEAGETEHSLVYASYPSNNDIYKMKRQSFKVEFIYKDKENTETAQSNPEDKYFLKISSPLMTIKKIKLYKDLEFREPITTLVPGTRVEPIEVQYSLNGTPRIVLKDGNIITANKDFVAPINTKKPENYITEVPEKVKILKKCKLYDSRNFKDNSIKTLEVGDTFNIQTIIYTSSSTPRLVTEDGFYLTANKDFVEVVK</sequence>
<dbReference type="Proteomes" id="UP000242547">
    <property type="component" value="Unassembled WGS sequence"/>
</dbReference>
<dbReference type="AlphaFoldDB" id="A0A2K4DFC0"/>
<evidence type="ECO:0000313" key="9">
    <source>
        <dbReference type="Proteomes" id="UP000242088"/>
    </source>
</evidence>
<gene>
    <name evidence="6" type="ORF">BUY44_10505</name>
    <name evidence="8" type="ORF">BUY47_08050</name>
    <name evidence="7" type="ORF">BUY48_08960</name>
</gene>
<keyword evidence="3 6" id="KW-0808">Transferase</keyword>
<evidence type="ECO:0000313" key="6">
    <source>
        <dbReference type="EMBL" id="PTE70854.1"/>
    </source>
</evidence>
<dbReference type="EMBL" id="PYZH01000060">
    <property type="protein sequence ID" value="PTF13255.1"/>
    <property type="molecule type" value="Genomic_DNA"/>
</dbReference>
<feature type="domain" description="DUF5776" evidence="5">
    <location>
        <begin position="489"/>
        <end position="549"/>
    </location>
</feature>
<dbReference type="OrthoDB" id="396512at2"/>
<dbReference type="InterPro" id="IPR001173">
    <property type="entry name" value="Glyco_trans_2-like"/>
</dbReference>
<evidence type="ECO:0000313" key="7">
    <source>
        <dbReference type="EMBL" id="PTF13255.1"/>
    </source>
</evidence>
<keyword evidence="9" id="KW-1185">Reference proteome</keyword>
<reference evidence="6" key="3">
    <citation type="submission" date="2018-03" db="EMBL/GenBank/DDBJ databases">
        <authorList>
            <person name="Keele B.F."/>
        </authorList>
    </citation>
    <scope>NUCLEOTIDE SEQUENCE</scope>
    <source>
        <strain evidence="7">SNUC 4143</strain>
        <strain evidence="6">SNUC 761</strain>
    </source>
</reference>
<keyword evidence="2" id="KW-0328">Glycosyltransferase</keyword>
<accession>A0A2K4DFC0</accession>
<comment type="caution">
    <text evidence="6">The sequence shown here is derived from an EMBL/GenBank/DDBJ whole genome shotgun (WGS) entry which is preliminary data.</text>
</comment>
<dbReference type="Proteomes" id="UP000242088">
    <property type="component" value="Unassembled WGS sequence"/>
</dbReference>
<protein>
    <submittedName>
        <fullName evidence="6">Glycosyltransferase family 2 protein</fullName>
    </submittedName>
</protein>
<evidence type="ECO:0000259" key="4">
    <source>
        <dbReference type="Pfam" id="PF00535"/>
    </source>
</evidence>
<feature type="domain" description="Glycosyltransferase 2-like" evidence="4">
    <location>
        <begin position="6"/>
        <end position="136"/>
    </location>
</feature>